<dbReference type="GO" id="GO:0016787">
    <property type="term" value="F:hydrolase activity"/>
    <property type="evidence" value="ECO:0007669"/>
    <property type="project" value="UniProtKB-KW"/>
</dbReference>
<dbReference type="EMBL" id="CP000249">
    <property type="protein sequence ID" value="ABD10009.1"/>
    <property type="molecule type" value="Genomic_DNA"/>
</dbReference>
<feature type="compositionally biased region" description="Polar residues" evidence="1">
    <location>
        <begin position="364"/>
        <end position="382"/>
    </location>
</feature>
<keyword evidence="2" id="KW-1133">Transmembrane helix</keyword>
<dbReference type="InterPro" id="IPR000639">
    <property type="entry name" value="Epox_hydrolase-like"/>
</dbReference>
<keyword evidence="4" id="KW-0378">Hydrolase</keyword>
<dbReference type="SUPFAM" id="SSF53474">
    <property type="entry name" value="alpha/beta-Hydrolases"/>
    <property type="match status" value="1"/>
</dbReference>
<dbReference type="HOGENOM" id="CLU_020336_6_2_11"/>
<keyword evidence="5" id="KW-1185">Reference proteome</keyword>
<dbReference type="ESTHER" id="frasc-q2jfd3">
    <property type="family name" value="6_AlphaBeta_hydrolase"/>
</dbReference>
<reference evidence="4 5" key="1">
    <citation type="journal article" date="2007" name="Genome Res.">
        <title>Genome characteristics of facultatively symbiotic Frankia sp. strains reflect host range and host plant biogeography.</title>
        <authorList>
            <person name="Normand P."/>
            <person name="Lapierre P."/>
            <person name="Tisa L.S."/>
            <person name="Gogarten J.P."/>
            <person name="Alloisio N."/>
            <person name="Bagnarol E."/>
            <person name="Bassi C.A."/>
            <person name="Berry A.M."/>
            <person name="Bickhart D.M."/>
            <person name="Choisne N."/>
            <person name="Couloux A."/>
            <person name="Cournoyer B."/>
            <person name="Cruveiller S."/>
            <person name="Daubin V."/>
            <person name="Demange N."/>
            <person name="Francino M.P."/>
            <person name="Goltsman E."/>
            <person name="Huang Y."/>
            <person name="Kopp O.R."/>
            <person name="Labarre L."/>
            <person name="Lapidus A."/>
            <person name="Lavire C."/>
            <person name="Marechal J."/>
            <person name="Martinez M."/>
            <person name="Mastronunzio J.E."/>
            <person name="Mullin B.C."/>
            <person name="Niemann J."/>
            <person name="Pujic P."/>
            <person name="Rawnsley T."/>
            <person name="Rouy Z."/>
            <person name="Schenowitz C."/>
            <person name="Sellstedt A."/>
            <person name="Tavares F."/>
            <person name="Tomkins J.P."/>
            <person name="Vallenet D."/>
            <person name="Valverde C."/>
            <person name="Wall L.G."/>
            <person name="Wang Y."/>
            <person name="Medigue C."/>
            <person name="Benson D.R."/>
        </authorList>
    </citation>
    <scope>NUCLEOTIDE SEQUENCE [LARGE SCALE GENOMIC DNA]</scope>
    <source>
        <strain evidence="5">DSM 45818 / CECT 9043 / CcI3</strain>
    </source>
</reference>
<dbReference type="Pfam" id="PF00561">
    <property type="entry name" value="Abhydrolase_1"/>
    <property type="match status" value="1"/>
</dbReference>
<evidence type="ECO:0000259" key="3">
    <source>
        <dbReference type="Pfam" id="PF00561"/>
    </source>
</evidence>
<organism evidence="4 5">
    <name type="scientific">Frankia casuarinae (strain DSM 45818 / CECT 9043 / HFP020203 / CcI3)</name>
    <dbReference type="NCBI Taxonomy" id="106370"/>
    <lineage>
        <taxon>Bacteria</taxon>
        <taxon>Bacillati</taxon>
        <taxon>Actinomycetota</taxon>
        <taxon>Actinomycetes</taxon>
        <taxon>Frankiales</taxon>
        <taxon>Frankiaceae</taxon>
        <taxon>Frankia</taxon>
    </lineage>
</organism>
<dbReference type="PhylomeDB" id="Q2JFD3"/>
<evidence type="ECO:0000313" key="4">
    <source>
        <dbReference type="EMBL" id="ABD10009.1"/>
    </source>
</evidence>
<feature type="transmembrane region" description="Helical" evidence="2">
    <location>
        <begin position="16"/>
        <end position="34"/>
    </location>
</feature>
<dbReference type="KEGG" id="fra:Francci3_0625"/>
<dbReference type="Proteomes" id="UP000001937">
    <property type="component" value="Chromosome"/>
</dbReference>
<protein>
    <submittedName>
        <fullName evidence="4">Alpha/beta hydrolase fold</fullName>
    </submittedName>
</protein>
<dbReference type="InterPro" id="IPR029058">
    <property type="entry name" value="AB_hydrolase_fold"/>
</dbReference>
<dbReference type="Gene3D" id="3.40.50.1820">
    <property type="entry name" value="alpha/beta hydrolase"/>
    <property type="match status" value="1"/>
</dbReference>
<evidence type="ECO:0000313" key="5">
    <source>
        <dbReference type="Proteomes" id="UP000001937"/>
    </source>
</evidence>
<proteinExistence type="predicted"/>
<dbReference type="InterPro" id="IPR000073">
    <property type="entry name" value="AB_hydrolase_1"/>
</dbReference>
<sequence>MAKTVGAIAGSRTARATGSLGVVGAAAVAAGLVAERRMIRRRRETADLASDARMGPIGGWVTTVIAGDGVPLYIEETGPSDAPVTLVFVHGFCVTADSWILQQRALTDLGRMVFYDQRAHGRSGPSEVKNCTIDALADDLFRVITERVPRGPIILVGHSMGGMTVLGLADTHPELFDDRIVGVALLATSAGELARLTFGLPASVTGVVRRVLPGFAVGMRHAPSLLERARRRGSDLSWELTRRIGFGSTELPPSVVSFLETMVADTPIPVIAAFLPTLLDHDRLAAAERLAEIPTVLIVGDVDLMTPLAHSRTLAEALPRAELIVEEGAGHAIMLERPDVVNAAIREIARQATAPRAMPRPRSGSAQTGRSAPAQTGRSAPAQTGRSGRTGRSGSGRTGRSARSETFSVSPRGPRSEATTEGA</sequence>
<dbReference type="eggNOG" id="COG2267">
    <property type="taxonomic scope" value="Bacteria"/>
</dbReference>
<dbReference type="STRING" id="106370.Francci3_0625"/>
<feature type="region of interest" description="Disordered" evidence="1">
    <location>
        <begin position="351"/>
        <end position="423"/>
    </location>
</feature>
<evidence type="ECO:0000256" key="1">
    <source>
        <dbReference type="SAM" id="MobiDB-lite"/>
    </source>
</evidence>
<dbReference type="PRINTS" id="PR00412">
    <property type="entry name" value="EPOXHYDRLASE"/>
</dbReference>
<evidence type="ECO:0000256" key="2">
    <source>
        <dbReference type="SAM" id="Phobius"/>
    </source>
</evidence>
<name>Q2JFD3_FRACC</name>
<dbReference type="InterPro" id="IPR050266">
    <property type="entry name" value="AB_hydrolase_sf"/>
</dbReference>
<dbReference type="OrthoDB" id="5422338at2"/>
<keyword evidence="2" id="KW-0812">Transmembrane</keyword>
<keyword evidence="2" id="KW-0472">Membrane</keyword>
<dbReference type="AlphaFoldDB" id="Q2JFD3"/>
<gene>
    <name evidence="4" type="ordered locus">Francci3_0625</name>
</gene>
<dbReference type="PANTHER" id="PTHR43798">
    <property type="entry name" value="MONOACYLGLYCEROL LIPASE"/>
    <property type="match status" value="1"/>
</dbReference>
<accession>Q2JFD3</accession>
<feature type="domain" description="AB hydrolase-1" evidence="3">
    <location>
        <begin position="85"/>
        <end position="338"/>
    </location>
</feature>
<dbReference type="RefSeq" id="WP_011435078.1">
    <property type="nucleotide sequence ID" value="NC_007777.1"/>
</dbReference>